<evidence type="ECO:0000313" key="1">
    <source>
        <dbReference type="EMBL" id="GAV06942.1"/>
    </source>
</evidence>
<gene>
    <name evidence="1" type="primary">RvY_16850-1</name>
    <name evidence="1" type="synonym">RvY_16850.1</name>
    <name evidence="1" type="ORF">RvY_16850</name>
</gene>
<reference evidence="1 2" key="1">
    <citation type="journal article" date="2016" name="Nat. Commun.">
        <title>Extremotolerant tardigrade genome and improved radiotolerance of human cultured cells by tardigrade-unique protein.</title>
        <authorList>
            <person name="Hashimoto T."/>
            <person name="Horikawa D.D."/>
            <person name="Saito Y."/>
            <person name="Kuwahara H."/>
            <person name="Kozuka-Hata H."/>
            <person name="Shin-I T."/>
            <person name="Minakuchi Y."/>
            <person name="Ohishi K."/>
            <person name="Motoyama A."/>
            <person name="Aizu T."/>
            <person name="Enomoto A."/>
            <person name="Kondo K."/>
            <person name="Tanaka S."/>
            <person name="Hara Y."/>
            <person name="Koshikawa S."/>
            <person name="Sagara H."/>
            <person name="Miura T."/>
            <person name="Yokobori S."/>
            <person name="Miyagawa K."/>
            <person name="Suzuki Y."/>
            <person name="Kubo T."/>
            <person name="Oyama M."/>
            <person name="Kohara Y."/>
            <person name="Fujiyama A."/>
            <person name="Arakawa K."/>
            <person name="Katayama T."/>
            <person name="Toyoda A."/>
            <person name="Kunieda T."/>
        </authorList>
    </citation>
    <scope>NUCLEOTIDE SEQUENCE [LARGE SCALE GENOMIC DNA]</scope>
    <source>
        <strain evidence="1 2">YOKOZUNA-1</strain>
    </source>
</reference>
<keyword evidence="2" id="KW-1185">Reference proteome</keyword>
<evidence type="ECO:0000313" key="2">
    <source>
        <dbReference type="Proteomes" id="UP000186922"/>
    </source>
</evidence>
<organism evidence="1 2">
    <name type="scientific">Ramazzottius varieornatus</name>
    <name type="common">Water bear</name>
    <name type="synonym">Tardigrade</name>
    <dbReference type="NCBI Taxonomy" id="947166"/>
    <lineage>
        <taxon>Eukaryota</taxon>
        <taxon>Metazoa</taxon>
        <taxon>Ecdysozoa</taxon>
        <taxon>Tardigrada</taxon>
        <taxon>Eutardigrada</taxon>
        <taxon>Parachela</taxon>
        <taxon>Hypsibioidea</taxon>
        <taxon>Ramazzottiidae</taxon>
        <taxon>Ramazzottius</taxon>
    </lineage>
</organism>
<name>A0A1D1VZY7_RAMVA</name>
<dbReference type="AlphaFoldDB" id="A0A1D1VZY7"/>
<accession>A0A1D1VZY7</accession>
<proteinExistence type="predicted"/>
<sequence>MFEAENLYETGSTSRKMTKLYLKWCAEVFFPHMVDRCILLADSWTAFNDQDSVMELKPDNLEYEMLRIPPKVTGAQSVEETVLIKTAHPESRQREPIGVSLL</sequence>
<dbReference type="EMBL" id="BDGG01000014">
    <property type="protein sequence ID" value="GAV06942.1"/>
    <property type="molecule type" value="Genomic_DNA"/>
</dbReference>
<dbReference type="OrthoDB" id="10051656at2759"/>
<dbReference type="Proteomes" id="UP000186922">
    <property type="component" value="Unassembled WGS sequence"/>
</dbReference>
<comment type="caution">
    <text evidence="1">The sequence shown here is derived from an EMBL/GenBank/DDBJ whole genome shotgun (WGS) entry which is preliminary data.</text>
</comment>
<evidence type="ECO:0008006" key="3">
    <source>
        <dbReference type="Google" id="ProtNLM"/>
    </source>
</evidence>
<protein>
    <recommendedName>
        <fullName evidence="3">DDE-1 domain-containing protein</fullName>
    </recommendedName>
</protein>